<reference evidence="2 3" key="1">
    <citation type="journal article" date="2002" name="Nature">
        <title>Genome sequence and comparative analysis of the model rodent malaria parasite Plasmodium yoelii yoelii.</title>
        <authorList>
            <person name="Carlton J.M."/>
            <person name="Angiuoli S.V."/>
            <person name="Suh B.B."/>
            <person name="Kooij T.W."/>
            <person name="Pertea M."/>
            <person name="Silva J.C."/>
            <person name="Ermolaeva M.D."/>
            <person name="Allen J.E."/>
            <person name="Selengut J.D."/>
            <person name="Koo H.L."/>
            <person name="Peterson J.D."/>
            <person name="Pop M."/>
            <person name="Kosack D.S."/>
            <person name="Shumway M.F."/>
            <person name="Bidwell S.L."/>
            <person name="Shallom S.J."/>
            <person name="van Aken S.E."/>
            <person name="Riedmuller S.B."/>
            <person name="Feldblyum T.V."/>
            <person name="Cho J.K."/>
            <person name="Quackenbush J."/>
            <person name="Sedegah M."/>
            <person name="Shoaibi A."/>
            <person name="Cummings L.M."/>
            <person name="Florens L."/>
            <person name="Yates J.R."/>
            <person name="Raine J.D."/>
            <person name="Sinden R.E."/>
            <person name="Harris M.A."/>
            <person name="Cunningham D.A."/>
            <person name="Preiser P.R."/>
            <person name="Bergman L.W."/>
            <person name="Vaidya A.B."/>
            <person name="van Lin L.H."/>
            <person name="Janse C.J."/>
            <person name="Waters A.P."/>
            <person name="Smith H.O."/>
            <person name="White O.R."/>
            <person name="Salzberg S.L."/>
            <person name="Venter J.C."/>
            <person name="Fraser C.M."/>
            <person name="Hoffman S.L."/>
            <person name="Gardner M.J."/>
            <person name="Carucci D.J."/>
        </authorList>
    </citation>
    <scope>NUCLEOTIDE SEQUENCE [LARGE SCALE GENOMIC DNA]</scope>
    <source>
        <strain evidence="2 3">17XNL</strain>
    </source>
</reference>
<gene>
    <name evidence="2" type="ORF">PY00001</name>
</gene>
<dbReference type="Proteomes" id="UP000008553">
    <property type="component" value="Unassembled WGS sequence"/>
</dbReference>
<keyword evidence="1" id="KW-0812">Transmembrane</keyword>
<protein>
    <submittedName>
        <fullName evidence="2">Yir3 protein</fullName>
    </submittedName>
</protein>
<evidence type="ECO:0000313" key="3">
    <source>
        <dbReference type="Proteomes" id="UP000008553"/>
    </source>
</evidence>
<feature type="transmembrane region" description="Helical" evidence="1">
    <location>
        <begin position="232"/>
        <end position="251"/>
    </location>
</feature>
<proteinExistence type="predicted"/>
<accession>Q7RTJ0</accession>
<sequence>MNDNMCRRLFLVRNSFPDKLDKDENYQFKVDFFETYCDNNCKTDIDKIKAGCLFWFSELFGSSSSFKNHAKSNMNVVAYIWAWLSYKLNQKPQNAITTLNDFYTMYIETSKKYKTSIENVKEYNTYIELINKNKDLLNINFKDMSNFYNSFTLLCDIHNGLGGNSSCDHYLDKSKEFAKKYDELNENYNNTKGSPYNQVLSTLSNDYNNLKKRCNKFPTLPTYSRRSVIKKALISISFTFVAVSIFLGIAYKVNNKEFKNIIFKKYFCDYLYANIRKIIHFLTFYISIRYLDFGNGLKNNI</sequence>
<dbReference type="InParanoid" id="Q7RTJ0"/>
<dbReference type="EMBL" id="AABL01000001">
    <property type="protein sequence ID" value="EAA15178.1"/>
    <property type="molecule type" value="Genomic_DNA"/>
</dbReference>
<evidence type="ECO:0000313" key="2">
    <source>
        <dbReference type="EMBL" id="EAA15178.1"/>
    </source>
</evidence>
<feature type="transmembrane region" description="Helical" evidence="1">
    <location>
        <begin position="271"/>
        <end position="291"/>
    </location>
</feature>
<dbReference type="SMR" id="Q7RTJ0"/>
<keyword evidence="1" id="KW-0472">Membrane</keyword>
<organism evidence="2 3">
    <name type="scientific">Plasmodium yoelii yoelii</name>
    <dbReference type="NCBI Taxonomy" id="73239"/>
    <lineage>
        <taxon>Eukaryota</taxon>
        <taxon>Sar</taxon>
        <taxon>Alveolata</taxon>
        <taxon>Apicomplexa</taxon>
        <taxon>Aconoidasida</taxon>
        <taxon>Haemosporida</taxon>
        <taxon>Plasmodiidae</taxon>
        <taxon>Plasmodium</taxon>
        <taxon>Plasmodium (Vinckeia)</taxon>
    </lineage>
</organism>
<dbReference type="NCBIfam" id="TIGR01590">
    <property type="entry name" value="yir-bir-cir_Pla"/>
    <property type="match status" value="1"/>
</dbReference>
<dbReference type="PaxDb" id="73239-Q7RTJ0"/>
<keyword evidence="1" id="KW-1133">Transmembrane helix</keyword>
<dbReference type="InterPro" id="IPR006477">
    <property type="entry name" value="Yir_bir_cir"/>
</dbReference>
<evidence type="ECO:0000256" key="1">
    <source>
        <dbReference type="SAM" id="Phobius"/>
    </source>
</evidence>
<dbReference type="AlphaFoldDB" id="Q7RTJ0"/>
<dbReference type="Pfam" id="PF06022">
    <property type="entry name" value="Cir_Bir_Yir"/>
    <property type="match status" value="1"/>
</dbReference>
<name>Q7RTJ0_PLAYO</name>
<keyword evidence="3" id="KW-1185">Reference proteome</keyword>
<comment type="caution">
    <text evidence="2">The sequence shown here is derived from an EMBL/GenBank/DDBJ whole genome shotgun (WGS) entry which is preliminary data.</text>
</comment>